<keyword evidence="3" id="KW-0732">Signal</keyword>
<evidence type="ECO:0000256" key="3">
    <source>
        <dbReference type="SAM" id="SignalP"/>
    </source>
</evidence>
<evidence type="ECO:0000313" key="5">
    <source>
        <dbReference type="Proteomes" id="UP000307440"/>
    </source>
</evidence>
<dbReference type="AlphaFoldDB" id="A0A5C3KPU4"/>
<feature type="transmembrane region" description="Helical" evidence="2">
    <location>
        <begin position="196"/>
        <end position="218"/>
    </location>
</feature>
<feature type="region of interest" description="Disordered" evidence="1">
    <location>
        <begin position="112"/>
        <end position="197"/>
    </location>
</feature>
<keyword evidence="5" id="KW-1185">Reference proteome</keyword>
<keyword evidence="2" id="KW-1133">Transmembrane helix</keyword>
<evidence type="ECO:0000256" key="2">
    <source>
        <dbReference type="SAM" id="Phobius"/>
    </source>
</evidence>
<feature type="compositionally biased region" description="Low complexity" evidence="1">
    <location>
        <begin position="159"/>
        <end position="169"/>
    </location>
</feature>
<protein>
    <recommendedName>
        <fullName evidence="6">Extracellular membrane protein CFEM domain-containing protein</fullName>
    </recommendedName>
</protein>
<feature type="compositionally biased region" description="Pro residues" evidence="1">
    <location>
        <begin position="118"/>
        <end position="127"/>
    </location>
</feature>
<keyword evidence="2" id="KW-0472">Membrane</keyword>
<dbReference type="EMBL" id="ML210238">
    <property type="protein sequence ID" value="TFK22519.1"/>
    <property type="molecule type" value="Genomic_DNA"/>
</dbReference>
<organism evidence="4 5">
    <name type="scientific">Coprinopsis marcescibilis</name>
    <name type="common">Agaric fungus</name>
    <name type="synonym">Psathyrella marcescibilis</name>
    <dbReference type="NCBI Taxonomy" id="230819"/>
    <lineage>
        <taxon>Eukaryota</taxon>
        <taxon>Fungi</taxon>
        <taxon>Dikarya</taxon>
        <taxon>Basidiomycota</taxon>
        <taxon>Agaricomycotina</taxon>
        <taxon>Agaricomycetes</taxon>
        <taxon>Agaricomycetidae</taxon>
        <taxon>Agaricales</taxon>
        <taxon>Agaricineae</taxon>
        <taxon>Psathyrellaceae</taxon>
        <taxon>Coprinopsis</taxon>
    </lineage>
</organism>
<evidence type="ECO:0008006" key="6">
    <source>
        <dbReference type="Google" id="ProtNLM"/>
    </source>
</evidence>
<keyword evidence="2" id="KW-0812">Transmembrane</keyword>
<dbReference type="OrthoDB" id="3062033at2759"/>
<feature type="compositionally biased region" description="Low complexity" evidence="1">
    <location>
        <begin position="128"/>
        <end position="141"/>
    </location>
</feature>
<gene>
    <name evidence="4" type="ORF">FA15DRAFT_757919</name>
</gene>
<evidence type="ECO:0000313" key="4">
    <source>
        <dbReference type="EMBL" id="TFK22519.1"/>
    </source>
</evidence>
<dbReference type="Proteomes" id="UP000307440">
    <property type="component" value="Unassembled WGS sequence"/>
</dbReference>
<evidence type="ECO:0000256" key="1">
    <source>
        <dbReference type="SAM" id="MobiDB-lite"/>
    </source>
</evidence>
<feature type="compositionally biased region" description="Polar residues" evidence="1">
    <location>
        <begin position="149"/>
        <end position="158"/>
    </location>
</feature>
<sequence>MKCTLVIALAAIVVSQVQGSVVQARSPLHQLFARQTAVCVTECSTFTNALDVCRTTSCLCTRAVAVSLNTCVNCFYTVSPTPQTLTTTGELIDEFENTCAAFDIPTVSVTVTTAPRPTSSPPLPPFPSGSGSSGPRPTISGTEDEEPTSSRSIRTLSAPTTTPRLGPTTTEEDDTPQITIRPPDGSNPGSVPPGSAASALVASPFVVGTLGLALALLAL</sequence>
<name>A0A5C3KPU4_COPMA</name>
<feature type="signal peptide" evidence="3">
    <location>
        <begin position="1"/>
        <end position="19"/>
    </location>
</feature>
<proteinExistence type="predicted"/>
<feature type="chain" id="PRO_5022952021" description="Extracellular membrane protein CFEM domain-containing protein" evidence="3">
    <location>
        <begin position="20"/>
        <end position="219"/>
    </location>
</feature>
<accession>A0A5C3KPU4</accession>
<reference evidence="4 5" key="1">
    <citation type="journal article" date="2019" name="Nat. Ecol. Evol.">
        <title>Megaphylogeny resolves global patterns of mushroom evolution.</title>
        <authorList>
            <person name="Varga T."/>
            <person name="Krizsan K."/>
            <person name="Foldi C."/>
            <person name="Dima B."/>
            <person name="Sanchez-Garcia M."/>
            <person name="Sanchez-Ramirez S."/>
            <person name="Szollosi G.J."/>
            <person name="Szarkandi J.G."/>
            <person name="Papp V."/>
            <person name="Albert L."/>
            <person name="Andreopoulos W."/>
            <person name="Angelini C."/>
            <person name="Antonin V."/>
            <person name="Barry K.W."/>
            <person name="Bougher N.L."/>
            <person name="Buchanan P."/>
            <person name="Buyck B."/>
            <person name="Bense V."/>
            <person name="Catcheside P."/>
            <person name="Chovatia M."/>
            <person name="Cooper J."/>
            <person name="Damon W."/>
            <person name="Desjardin D."/>
            <person name="Finy P."/>
            <person name="Geml J."/>
            <person name="Haridas S."/>
            <person name="Hughes K."/>
            <person name="Justo A."/>
            <person name="Karasinski D."/>
            <person name="Kautmanova I."/>
            <person name="Kiss B."/>
            <person name="Kocsube S."/>
            <person name="Kotiranta H."/>
            <person name="LaButti K.M."/>
            <person name="Lechner B.E."/>
            <person name="Liimatainen K."/>
            <person name="Lipzen A."/>
            <person name="Lukacs Z."/>
            <person name="Mihaltcheva S."/>
            <person name="Morgado L.N."/>
            <person name="Niskanen T."/>
            <person name="Noordeloos M.E."/>
            <person name="Ohm R.A."/>
            <person name="Ortiz-Santana B."/>
            <person name="Ovrebo C."/>
            <person name="Racz N."/>
            <person name="Riley R."/>
            <person name="Savchenko A."/>
            <person name="Shiryaev A."/>
            <person name="Soop K."/>
            <person name="Spirin V."/>
            <person name="Szebenyi C."/>
            <person name="Tomsovsky M."/>
            <person name="Tulloss R.E."/>
            <person name="Uehling J."/>
            <person name="Grigoriev I.V."/>
            <person name="Vagvolgyi C."/>
            <person name="Papp T."/>
            <person name="Martin F.M."/>
            <person name="Miettinen O."/>
            <person name="Hibbett D.S."/>
            <person name="Nagy L.G."/>
        </authorList>
    </citation>
    <scope>NUCLEOTIDE SEQUENCE [LARGE SCALE GENOMIC DNA]</scope>
    <source>
        <strain evidence="4 5">CBS 121175</strain>
    </source>
</reference>